<dbReference type="Gene3D" id="3.90.70.10">
    <property type="entry name" value="Cysteine proteinases"/>
    <property type="match status" value="2"/>
</dbReference>
<evidence type="ECO:0000259" key="9">
    <source>
        <dbReference type="PROSITE" id="PS50235"/>
    </source>
</evidence>
<evidence type="ECO:0000256" key="3">
    <source>
        <dbReference type="ARBA" id="ARBA00012759"/>
    </source>
</evidence>
<sequence length="798" mass="89155">MSTPGVNIMNGMTRFLSRRDKNHEKRHSKRSRSKSRLVPSDLYSIFANDDTKNTKKLEKEDEKKVKALVQRLNAAGMTMLGETQAKYALSKHPDDSDKAFKFLTLAVDSFDGILKDCDPNVKLLGAENRHNVTCYLDSLLFAMFARLDSFEAMLFDSFTDEPRKKLAALLRLWVNMLRTGRLIAVDLTKHLQEALGQCGWEEATKLCQQDASEAFTFITGKLELPLLTLKMDIYHTGKEDKEDDHKFVNERLLEVALPSEMEEGRGIRLEDCLETYFNNRIEVKRLLQRRSTIQSIRSTDTDKGGSSDRRESTDKSGSSHTETIEVSSAPNSPTVATPTAGLTPISPVKPIIGRRRADSIFSERYIETGESSEKKHLDDMSSQSGSGRRREGSLRKEVMMPAWQFFSLIPWYTDNVPKSDAQVAAHFSSKRPVLGICLKRYSMLPNGSPQRLETYVDIPLEIGLPHFISDDRMDEEGPLFGNFKLVLQSVVCHRGVSVDSGHYISLVRATVPEPYGTKVIEERSGSSYGDEKPDSWMRFDDLAKERVTDVDINQALKEELPYLLFYQVQPIDEELARGDPPSYEEAQSGAATADPSLETLASTDAETTTTDDMAWDRSGTVDLSNLDVVSSDEPTGRTSMSSNRRSSVTFEELEGNMDGSIRGRTAPTTPADDTKPGFLSASRRNSKIGKKGGIKSRPSSQGGEKRLSVTMSRLTGRGSKDKLQMTEDFAEGEPVILVQAVSEEERKGALQVMQAVGIGRSKSKKEKGKRRLRSSSRNPAEEGTQRHKKPPDRECIVM</sequence>
<evidence type="ECO:0000313" key="11">
    <source>
        <dbReference type="Proteomes" id="UP000250266"/>
    </source>
</evidence>
<dbReference type="GO" id="GO:0004843">
    <property type="term" value="F:cysteine-type deubiquitinase activity"/>
    <property type="evidence" value="ECO:0007669"/>
    <property type="project" value="UniProtKB-EC"/>
</dbReference>
<proteinExistence type="inferred from homology"/>
<feature type="compositionally biased region" description="Basic residues" evidence="8">
    <location>
        <begin position="761"/>
        <end position="774"/>
    </location>
</feature>
<reference evidence="10 11" key="1">
    <citation type="journal article" date="2016" name="Nat. Commun.">
        <title>Ectomycorrhizal ecology is imprinted in the genome of the dominant symbiotic fungus Cenococcum geophilum.</title>
        <authorList>
            <consortium name="DOE Joint Genome Institute"/>
            <person name="Peter M."/>
            <person name="Kohler A."/>
            <person name="Ohm R.A."/>
            <person name="Kuo A."/>
            <person name="Krutzmann J."/>
            <person name="Morin E."/>
            <person name="Arend M."/>
            <person name="Barry K.W."/>
            <person name="Binder M."/>
            <person name="Choi C."/>
            <person name="Clum A."/>
            <person name="Copeland A."/>
            <person name="Grisel N."/>
            <person name="Haridas S."/>
            <person name="Kipfer T."/>
            <person name="LaButti K."/>
            <person name="Lindquist E."/>
            <person name="Lipzen A."/>
            <person name="Maire R."/>
            <person name="Meier B."/>
            <person name="Mihaltcheva S."/>
            <person name="Molinier V."/>
            <person name="Murat C."/>
            <person name="Poggeler S."/>
            <person name="Quandt C.A."/>
            <person name="Sperisen C."/>
            <person name="Tritt A."/>
            <person name="Tisserant E."/>
            <person name="Crous P.W."/>
            <person name="Henrissat B."/>
            <person name="Nehls U."/>
            <person name="Egli S."/>
            <person name="Spatafora J.W."/>
            <person name="Grigoriev I.V."/>
            <person name="Martin F.M."/>
        </authorList>
    </citation>
    <scope>NUCLEOTIDE SEQUENCE [LARGE SCALE GENOMIC DNA]</scope>
    <source>
        <strain evidence="10 11">CBS 459.81</strain>
    </source>
</reference>
<dbReference type="InterPro" id="IPR038765">
    <property type="entry name" value="Papain-like_cys_pep_sf"/>
</dbReference>
<feature type="compositionally biased region" description="Polar residues" evidence="8">
    <location>
        <begin position="632"/>
        <end position="649"/>
    </location>
</feature>
<dbReference type="InterPro" id="IPR001394">
    <property type="entry name" value="Peptidase_C19_UCH"/>
</dbReference>
<feature type="compositionally biased region" description="Polar residues" evidence="8">
    <location>
        <begin position="315"/>
        <end position="337"/>
    </location>
</feature>
<name>A0A8E2E7L8_9PEZI</name>
<dbReference type="Pfam" id="PF00443">
    <property type="entry name" value="UCH"/>
    <property type="match status" value="1"/>
</dbReference>
<evidence type="ECO:0000313" key="10">
    <source>
        <dbReference type="EMBL" id="OCK78837.1"/>
    </source>
</evidence>
<dbReference type="Proteomes" id="UP000250266">
    <property type="component" value="Unassembled WGS sequence"/>
</dbReference>
<evidence type="ECO:0000256" key="2">
    <source>
        <dbReference type="ARBA" id="ARBA00009085"/>
    </source>
</evidence>
<gene>
    <name evidence="10" type="ORF">K432DRAFT_331302</name>
</gene>
<protein>
    <recommendedName>
        <fullName evidence="3">ubiquitinyl hydrolase 1</fullName>
        <ecNumber evidence="3">3.4.19.12</ecNumber>
    </recommendedName>
</protein>
<dbReference type="PANTHER" id="PTHR24006:SF722">
    <property type="entry name" value="UBIQUITIN CARBOXYL-TERMINAL HYDROLASE 48"/>
    <property type="match status" value="1"/>
</dbReference>
<feature type="region of interest" description="Disordered" evidence="8">
    <location>
        <begin position="575"/>
        <end position="599"/>
    </location>
</feature>
<evidence type="ECO:0000256" key="5">
    <source>
        <dbReference type="ARBA" id="ARBA00022786"/>
    </source>
</evidence>
<dbReference type="InterPro" id="IPR028889">
    <property type="entry name" value="USP"/>
</dbReference>
<feature type="compositionally biased region" description="Basic residues" evidence="8">
    <location>
        <begin position="684"/>
        <end position="694"/>
    </location>
</feature>
<dbReference type="PROSITE" id="PS50235">
    <property type="entry name" value="USP_3"/>
    <property type="match status" value="1"/>
</dbReference>
<accession>A0A8E2E7L8</accession>
<keyword evidence="5" id="KW-0833">Ubl conjugation pathway</keyword>
<dbReference type="EMBL" id="KV745037">
    <property type="protein sequence ID" value="OCK78837.1"/>
    <property type="molecule type" value="Genomic_DNA"/>
</dbReference>
<feature type="domain" description="USP" evidence="9">
    <location>
        <begin position="124"/>
        <end position="569"/>
    </location>
</feature>
<organism evidence="10 11">
    <name type="scientific">Lepidopterella palustris CBS 459.81</name>
    <dbReference type="NCBI Taxonomy" id="1314670"/>
    <lineage>
        <taxon>Eukaryota</taxon>
        <taxon>Fungi</taxon>
        <taxon>Dikarya</taxon>
        <taxon>Ascomycota</taxon>
        <taxon>Pezizomycotina</taxon>
        <taxon>Dothideomycetes</taxon>
        <taxon>Pleosporomycetidae</taxon>
        <taxon>Mytilinidiales</taxon>
        <taxon>Argynnaceae</taxon>
        <taxon>Lepidopterella</taxon>
    </lineage>
</organism>
<keyword evidence="4" id="KW-0645">Protease</keyword>
<dbReference type="GO" id="GO:0006508">
    <property type="term" value="P:proteolysis"/>
    <property type="evidence" value="ECO:0007669"/>
    <property type="project" value="UniProtKB-KW"/>
</dbReference>
<feature type="region of interest" description="Disordered" evidence="8">
    <location>
        <begin position="756"/>
        <end position="798"/>
    </location>
</feature>
<dbReference type="GO" id="GO:0005634">
    <property type="term" value="C:nucleus"/>
    <property type="evidence" value="ECO:0007669"/>
    <property type="project" value="UniProtKB-SubCell"/>
</dbReference>
<keyword evidence="7" id="KW-0788">Thiol protease</keyword>
<dbReference type="SUPFAM" id="SSF54001">
    <property type="entry name" value="Cysteine proteinases"/>
    <property type="match status" value="1"/>
</dbReference>
<feature type="compositionally biased region" description="Basic and acidic residues" evidence="8">
    <location>
        <begin position="779"/>
        <end position="798"/>
    </location>
</feature>
<dbReference type="OrthoDB" id="6287070at2759"/>
<keyword evidence="6" id="KW-0378">Hydrolase</keyword>
<evidence type="ECO:0000256" key="7">
    <source>
        <dbReference type="ARBA" id="ARBA00022807"/>
    </source>
</evidence>
<evidence type="ECO:0000256" key="1">
    <source>
        <dbReference type="ARBA" id="ARBA00000707"/>
    </source>
</evidence>
<dbReference type="EC" id="3.4.19.12" evidence="3"/>
<evidence type="ECO:0000256" key="6">
    <source>
        <dbReference type="ARBA" id="ARBA00022801"/>
    </source>
</evidence>
<feature type="compositionally biased region" description="Basic and acidic residues" evidence="8">
    <location>
        <begin position="299"/>
        <end position="314"/>
    </location>
</feature>
<feature type="region of interest" description="Disordered" evidence="8">
    <location>
        <begin position="625"/>
        <end position="724"/>
    </location>
</feature>
<dbReference type="GO" id="GO:0005829">
    <property type="term" value="C:cytosol"/>
    <property type="evidence" value="ECO:0007669"/>
    <property type="project" value="TreeGrafter"/>
</dbReference>
<evidence type="ECO:0000256" key="8">
    <source>
        <dbReference type="SAM" id="MobiDB-lite"/>
    </source>
</evidence>
<dbReference type="InterPro" id="IPR050164">
    <property type="entry name" value="Peptidase_C19"/>
</dbReference>
<dbReference type="AlphaFoldDB" id="A0A8E2E7L8"/>
<dbReference type="PANTHER" id="PTHR24006">
    <property type="entry name" value="UBIQUITIN CARBOXYL-TERMINAL HYDROLASE"/>
    <property type="match status" value="1"/>
</dbReference>
<feature type="region of interest" description="Disordered" evidence="8">
    <location>
        <begin position="295"/>
        <end position="347"/>
    </location>
</feature>
<comment type="similarity">
    <text evidence="2">Belongs to the peptidase C19 family.</text>
</comment>
<dbReference type="GO" id="GO:0016579">
    <property type="term" value="P:protein deubiquitination"/>
    <property type="evidence" value="ECO:0007669"/>
    <property type="project" value="InterPro"/>
</dbReference>
<feature type="region of interest" description="Disordered" evidence="8">
    <location>
        <begin position="371"/>
        <end position="393"/>
    </location>
</feature>
<keyword evidence="11" id="KW-1185">Reference proteome</keyword>
<evidence type="ECO:0000256" key="4">
    <source>
        <dbReference type="ARBA" id="ARBA00022670"/>
    </source>
</evidence>
<comment type="catalytic activity">
    <reaction evidence="1">
        <text>Thiol-dependent hydrolysis of ester, thioester, amide, peptide and isopeptide bonds formed by the C-terminal Gly of ubiquitin (a 76-residue protein attached to proteins as an intracellular targeting signal).</text>
        <dbReference type="EC" id="3.4.19.12"/>
    </reaction>
</comment>